<evidence type="ECO:0000256" key="6">
    <source>
        <dbReference type="ARBA" id="ARBA00022989"/>
    </source>
</evidence>
<reference evidence="10" key="1">
    <citation type="journal article" date="2014" name="Int. J. Syst. Evol. Microbiol.">
        <title>Complete genome sequence of Corynebacterium casei LMG S-19264T (=DSM 44701T), isolated from a smear-ripened cheese.</title>
        <authorList>
            <consortium name="US DOE Joint Genome Institute (JGI-PGF)"/>
            <person name="Walter F."/>
            <person name="Albersmeier A."/>
            <person name="Kalinowski J."/>
            <person name="Ruckert C."/>
        </authorList>
    </citation>
    <scope>NUCLEOTIDE SEQUENCE</scope>
    <source>
        <strain evidence="10">CGMCC 1.15425</strain>
    </source>
</reference>
<evidence type="ECO:0000256" key="3">
    <source>
        <dbReference type="ARBA" id="ARBA00012528"/>
    </source>
</evidence>
<dbReference type="GO" id="GO:0005886">
    <property type="term" value="C:plasma membrane"/>
    <property type="evidence" value="ECO:0007669"/>
    <property type="project" value="UniProtKB-SubCell"/>
</dbReference>
<evidence type="ECO:0000259" key="9">
    <source>
        <dbReference type="PROSITE" id="PS50887"/>
    </source>
</evidence>
<comment type="caution">
    <text evidence="10">The sequence shown here is derived from an EMBL/GenBank/DDBJ whole genome shotgun (WGS) entry which is preliminary data.</text>
</comment>
<dbReference type="Proteomes" id="UP000627715">
    <property type="component" value="Unassembled WGS sequence"/>
</dbReference>
<dbReference type="SMART" id="SM00267">
    <property type="entry name" value="GGDEF"/>
    <property type="match status" value="1"/>
</dbReference>
<organism evidence="10 11">
    <name type="scientific">Pseudohongiella nitratireducens</name>
    <dbReference type="NCBI Taxonomy" id="1768907"/>
    <lineage>
        <taxon>Bacteria</taxon>
        <taxon>Pseudomonadati</taxon>
        <taxon>Pseudomonadota</taxon>
        <taxon>Gammaproteobacteria</taxon>
        <taxon>Pseudomonadales</taxon>
        <taxon>Pseudohongiellaceae</taxon>
        <taxon>Pseudohongiella</taxon>
    </lineage>
</organism>
<name>A0A917LSE2_9GAMM</name>
<keyword evidence="7 8" id="KW-0472">Membrane</keyword>
<dbReference type="GO" id="GO:1902201">
    <property type="term" value="P:negative regulation of bacterial-type flagellum-dependent cell motility"/>
    <property type="evidence" value="ECO:0007669"/>
    <property type="project" value="TreeGrafter"/>
</dbReference>
<dbReference type="EMBL" id="BMIY01000003">
    <property type="protein sequence ID" value="GGG52879.1"/>
    <property type="molecule type" value="Genomic_DNA"/>
</dbReference>
<dbReference type="GO" id="GO:0043709">
    <property type="term" value="P:cell adhesion involved in single-species biofilm formation"/>
    <property type="evidence" value="ECO:0007669"/>
    <property type="project" value="TreeGrafter"/>
</dbReference>
<evidence type="ECO:0000256" key="8">
    <source>
        <dbReference type="SAM" id="Phobius"/>
    </source>
</evidence>
<evidence type="ECO:0000256" key="2">
    <source>
        <dbReference type="ARBA" id="ARBA00004651"/>
    </source>
</evidence>
<evidence type="ECO:0000256" key="7">
    <source>
        <dbReference type="ARBA" id="ARBA00023136"/>
    </source>
</evidence>
<dbReference type="RefSeq" id="WP_068809870.1">
    <property type="nucleotide sequence ID" value="NZ_BMIY01000003.1"/>
</dbReference>
<dbReference type="PANTHER" id="PTHR45138:SF26">
    <property type="entry name" value="DIGUANYLATE CYCLASE"/>
    <property type="match status" value="1"/>
</dbReference>
<protein>
    <recommendedName>
        <fullName evidence="3">diguanylate cyclase</fullName>
        <ecNumber evidence="3">2.7.7.65</ecNumber>
    </recommendedName>
</protein>
<dbReference type="InterPro" id="IPR043128">
    <property type="entry name" value="Rev_trsase/Diguanyl_cyclase"/>
</dbReference>
<evidence type="ECO:0000313" key="11">
    <source>
        <dbReference type="Proteomes" id="UP000627715"/>
    </source>
</evidence>
<feature type="transmembrane region" description="Helical" evidence="8">
    <location>
        <begin position="287"/>
        <end position="309"/>
    </location>
</feature>
<evidence type="ECO:0000256" key="5">
    <source>
        <dbReference type="ARBA" id="ARBA00022692"/>
    </source>
</evidence>
<reference evidence="10" key="2">
    <citation type="submission" date="2020-09" db="EMBL/GenBank/DDBJ databases">
        <authorList>
            <person name="Sun Q."/>
            <person name="Zhou Y."/>
        </authorList>
    </citation>
    <scope>NUCLEOTIDE SEQUENCE</scope>
    <source>
        <strain evidence="10">CGMCC 1.15425</strain>
    </source>
</reference>
<dbReference type="PANTHER" id="PTHR45138">
    <property type="entry name" value="REGULATORY COMPONENTS OF SENSORY TRANSDUCTION SYSTEM"/>
    <property type="match status" value="1"/>
</dbReference>
<dbReference type="EC" id="2.7.7.65" evidence="3"/>
<feature type="domain" description="GGDEF" evidence="9">
    <location>
        <begin position="350"/>
        <end position="481"/>
    </location>
</feature>
<evidence type="ECO:0000313" key="10">
    <source>
        <dbReference type="EMBL" id="GGG52879.1"/>
    </source>
</evidence>
<comment type="subcellular location">
    <subcellularLocation>
        <location evidence="2">Cell membrane</location>
        <topology evidence="2">Multi-pass membrane protein</topology>
    </subcellularLocation>
</comment>
<dbReference type="InterPro" id="IPR033479">
    <property type="entry name" value="dCache_1"/>
</dbReference>
<dbReference type="FunFam" id="3.30.70.270:FF:000001">
    <property type="entry name" value="Diguanylate cyclase domain protein"/>
    <property type="match status" value="1"/>
</dbReference>
<dbReference type="InterPro" id="IPR029787">
    <property type="entry name" value="Nucleotide_cyclase"/>
</dbReference>
<dbReference type="InterPro" id="IPR050469">
    <property type="entry name" value="Diguanylate_Cyclase"/>
</dbReference>
<sequence length="481" mass="54283">MARRKYLFVSALFLLMVMGFLATSLSSYIIARNSLSENVAGQTLPLTSDNIYSEIQRDLIRPVLISSLMANDTFVRDWTISGEEDNSRIISYLNEIQQQYGTISAFFVSEKTRQYYHPEGILRTVSPSDPQDSWYFRVSDMRDPYEINVDTDTADTSRLNIFINYRVFDYNRNYIGATGVGLSVNAVTDLINTYQERYNRSIYFVDRQGNVTLTGPSTDQPPQRLQNQPGLSEFATQILSTPSTSLSFESEDNETVYVNARLVPEFDWYLIVEQHGMQGQSELDSALVSNLGISAAIMLLVLIIAHFTLRAYQQKLEIMATTDRLTSTGNRHYLEASFEEKIRSLKTNPRALSMLIIDIDYFKRVNDTHGHHAGDLVLQSVANCIRSQTRSTDSLCRWGGEEFALLLDHCDLDDAIKRANDIREAVKSQSVAFGKTPINMTLSVGVTGYHKGETLEGLISRADTALYQAKENGRDQVVPLP</sequence>
<dbReference type="CDD" id="cd18774">
    <property type="entry name" value="PDC2_HK_sensor"/>
    <property type="match status" value="1"/>
</dbReference>
<evidence type="ECO:0000256" key="4">
    <source>
        <dbReference type="ARBA" id="ARBA00022475"/>
    </source>
</evidence>
<keyword evidence="11" id="KW-1185">Reference proteome</keyword>
<dbReference type="GO" id="GO:0052621">
    <property type="term" value="F:diguanylate cyclase activity"/>
    <property type="evidence" value="ECO:0007669"/>
    <property type="project" value="UniProtKB-EC"/>
</dbReference>
<dbReference type="AlphaFoldDB" id="A0A917LSE2"/>
<dbReference type="Pfam" id="PF02743">
    <property type="entry name" value="dCache_1"/>
    <property type="match status" value="1"/>
</dbReference>
<accession>A0A917LSE2</accession>
<comment type="cofactor">
    <cofactor evidence="1">
        <name>Mg(2+)</name>
        <dbReference type="ChEBI" id="CHEBI:18420"/>
    </cofactor>
</comment>
<keyword evidence="6 8" id="KW-1133">Transmembrane helix</keyword>
<dbReference type="Gene3D" id="3.30.450.20">
    <property type="entry name" value="PAS domain"/>
    <property type="match status" value="1"/>
</dbReference>
<dbReference type="Pfam" id="PF00990">
    <property type="entry name" value="GGDEF"/>
    <property type="match status" value="1"/>
</dbReference>
<dbReference type="PROSITE" id="PS50887">
    <property type="entry name" value="GGDEF"/>
    <property type="match status" value="1"/>
</dbReference>
<gene>
    <name evidence="10" type="ORF">GCM10011403_07590</name>
</gene>
<dbReference type="CDD" id="cd01949">
    <property type="entry name" value="GGDEF"/>
    <property type="match status" value="1"/>
</dbReference>
<dbReference type="NCBIfam" id="TIGR00254">
    <property type="entry name" value="GGDEF"/>
    <property type="match status" value="1"/>
</dbReference>
<evidence type="ECO:0000256" key="1">
    <source>
        <dbReference type="ARBA" id="ARBA00001946"/>
    </source>
</evidence>
<dbReference type="SUPFAM" id="SSF55073">
    <property type="entry name" value="Nucleotide cyclase"/>
    <property type="match status" value="1"/>
</dbReference>
<keyword evidence="5 8" id="KW-0812">Transmembrane</keyword>
<dbReference type="Gene3D" id="3.30.70.270">
    <property type="match status" value="1"/>
</dbReference>
<proteinExistence type="predicted"/>
<dbReference type="InterPro" id="IPR000160">
    <property type="entry name" value="GGDEF_dom"/>
</dbReference>
<keyword evidence="4" id="KW-1003">Cell membrane</keyword>
<dbReference type="OrthoDB" id="5496380at2"/>